<keyword evidence="6" id="KW-0406">Ion transport</keyword>
<evidence type="ECO:0000256" key="6">
    <source>
        <dbReference type="ARBA" id="ARBA00023065"/>
    </source>
</evidence>
<evidence type="ECO:0000313" key="9">
    <source>
        <dbReference type="EMBL" id="MBU3820400.1"/>
    </source>
</evidence>
<dbReference type="GO" id="GO:0006302">
    <property type="term" value="P:double-strand break repair"/>
    <property type="evidence" value="ECO:0007669"/>
    <property type="project" value="InterPro"/>
</dbReference>
<keyword evidence="7" id="KW-0472">Membrane</keyword>
<dbReference type="InterPro" id="IPR003593">
    <property type="entry name" value="AAA+_ATPase"/>
</dbReference>
<organism evidence="9 10">
    <name type="scientific">Candidatus Faecalibacterium intestinavium</name>
    <dbReference type="NCBI Taxonomy" id="2838580"/>
    <lineage>
        <taxon>Bacteria</taxon>
        <taxon>Bacillati</taxon>
        <taxon>Bacillota</taxon>
        <taxon>Clostridia</taxon>
        <taxon>Eubacteriales</taxon>
        <taxon>Oscillospiraceae</taxon>
        <taxon>Faecalibacterium</taxon>
    </lineage>
</organism>
<evidence type="ECO:0000256" key="1">
    <source>
        <dbReference type="ARBA" id="ARBA00004202"/>
    </source>
</evidence>
<accession>A0A9E2KLY3</accession>
<dbReference type="GO" id="GO:0005524">
    <property type="term" value="F:ATP binding"/>
    <property type="evidence" value="ECO:0007669"/>
    <property type="project" value="InterPro"/>
</dbReference>
<comment type="caution">
    <text evidence="9">The sequence shown here is derived from an EMBL/GenBank/DDBJ whole genome shotgun (WGS) entry which is preliminary data.</text>
</comment>
<keyword evidence="3" id="KW-1003">Cell membrane</keyword>
<dbReference type="GO" id="GO:0005886">
    <property type="term" value="C:plasma membrane"/>
    <property type="evidence" value="ECO:0007669"/>
    <property type="project" value="UniProtKB-SubCell"/>
</dbReference>
<dbReference type="Pfam" id="PF13476">
    <property type="entry name" value="AAA_23"/>
    <property type="match status" value="1"/>
</dbReference>
<evidence type="ECO:0000256" key="3">
    <source>
        <dbReference type="ARBA" id="ARBA00022475"/>
    </source>
</evidence>
<dbReference type="InterPro" id="IPR003959">
    <property type="entry name" value="ATPase_AAA_core"/>
</dbReference>
<dbReference type="InterPro" id="IPR051535">
    <property type="entry name" value="Siderophore_ABC-ATPase"/>
</dbReference>
<reference evidence="9" key="1">
    <citation type="journal article" date="2021" name="PeerJ">
        <title>Extensive microbial diversity within the chicken gut microbiome revealed by metagenomics and culture.</title>
        <authorList>
            <person name="Gilroy R."/>
            <person name="Ravi A."/>
            <person name="Getino M."/>
            <person name="Pursley I."/>
            <person name="Horton D.L."/>
            <person name="Alikhan N.F."/>
            <person name="Baker D."/>
            <person name="Gharbi K."/>
            <person name="Hall N."/>
            <person name="Watson M."/>
            <person name="Adriaenssens E.M."/>
            <person name="Foster-Nyarko E."/>
            <person name="Jarju S."/>
            <person name="Secka A."/>
            <person name="Antonio M."/>
            <person name="Oren A."/>
            <person name="Chaudhuri R.R."/>
            <person name="La Ragione R."/>
            <person name="Hildebrand F."/>
            <person name="Pallen M.J."/>
        </authorList>
    </citation>
    <scope>NUCLEOTIDE SEQUENCE</scope>
    <source>
        <strain evidence="9">742</strain>
    </source>
</reference>
<evidence type="ECO:0000256" key="5">
    <source>
        <dbReference type="ARBA" id="ARBA00023004"/>
    </source>
</evidence>
<keyword evidence="4" id="KW-0410">Iron transport</keyword>
<reference evidence="9" key="2">
    <citation type="submission" date="2021-04" db="EMBL/GenBank/DDBJ databases">
        <authorList>
            <person name="Gilroy R."/>
        </authorList>
    </citation>
    <scope>NUCLEOTIDE SEQUENCE</scope>
    <source>
        <strain evidence="9">742</strain>
    </source>
</reference>
<dbReference type="PANTHER" id="PTHR42771:SF2">
    <property type="entry name" value="IRON(3+)-HYDROXAMATE IMPORT ATP-BINDING PROTEIN FHUC"/>
    <property type="match status" value="1"/>
</dbReference>
<dbReference type="SUPFAM" id="SSF52540">
    <property type="entry name" value="P-loop containing nucleoside triphosphate hydrolases"/>
    <property type="match status" value="1"/>
</dbReference>
<comment type="subcellular location">
    <subcellularLocation>
        <location evidence="1">Cell membrane</location>
        <topology evidence="1">Peripheral membrane protein</topology>
    </subcellularLocation>
</comment>
<evidence type="ECO:0000256" key="7">
    <source>
        <dbReference type="ARBA" id="ARBA00023136"/>
    </source>
</evidence>
<dbReference type="Pfam" id="PF13304">
    <property type="entry name" value="AAA_21"/>
    <property type="match status" value="1"/>
</dbReference>
<feature type="domain" description="AAA+ ATPase" evidence="8">
    <location>
        <begin position="37"/>
        <end position="221"/>
    </location>
</feature>
<proteinExistence type="predicted"/>
<dbReference type="PANTHER" id="PTHR42771">
    <property type="entry name" value="IRON(3+)-HYDROXAMATE IMPORT ATP-BINDING PROTEIN FHUC"/>
    <property type="match status" value="1"/>
</dbReference>
<dbReference type="GO" id="GO:0016887">
    <property type="term" value="F:ATP hydrolysis activity"/>
    <property type="evidence" value="ECO:0007669"/>
    <property type="project" value="InterPro"/>
</dbReference>
<protein>
    <submittedName>
        <fullName evidence="9">AAA family ATPase</fullName>
    </submittedName>
</protein>
<dbReference type="EMBL" id="JAHLFH010000180">
    <property type="protein sequence ID" value="MBU3820400.1"/>
    <property type="molecule type" value="Genomic_DNA"/>
</dbReference>
<dbReference type="InterPro" id="IPR027417">
    <property type="entry name" value="P-loop_NTPase"/>
</dbReference>
<dbReference type="AlphaFoldDB" id="A0A9E2KLY3"/>
<dbReference type="SMART" id="SM00382">
    <property type="entry name" value="AAA"/>
    <property type="match status" value="1"/>
</dbReference>
<keyword evidence="2" id="KW-0813">Transport</keyword>
<name>A0A9E2KLY3_9FIRM</name>
<gene>
    <name evidence="9" type="ORF">H9864_08560</name>
</gene>
<sequence length="254" mass="29238">MEQNYIRRVTVDWDRVERKSYLRSIPALSRLQSLELARPVTLFAGENGTGKSTLLEAIAVAYGFNPEGGTLNYRFSTYDDVSPLSEAIQLSKGYRKAKWGYFFRAESFFNLASKAEDYRKSDIWVKSKEEYYRRYGGRALHEQSHGESFLSFFQGNDRPGLYLMDEPEASLSPQRQLALLAQIVRMAQEGAQFLIATHSPILLGIPDAEILSFDEGVIHPCQFEQTESVQIFRLFLNRKEEVLRQLLEEKEETL</sequence>
<dbReference type="GO" id="GO:0006826">
    <property type="term" value="P:iron ion transport"/>
    <property type="evidence" value="ECO:0007669"/>
    <property type="project" value="UniProtKB-KW"/>
</dbReference>
<dbReference type="Gene3D" id="3.40.50.300">
    <property type="entry name" value="P-loop containing nucleotide triphosphate hydrolases"/>
    <property type="match status" value="2"/>
</dbReference>
<evidence type="ECO:0000313" key="10">
    <source>
        <dbReference type="Proteomes" id="UP000824178"/>
    </source>
</evidence>
<evidence type="ECO:0000256" key="4">
    <source>
        <dbReference type="ARBA" id="ARBA00022496"/>
    </source>
</evidence>
<dbReference type="Proteomes" id="UP000824178">
    <property type="component" value="Unassembled WGS sequence"/>
</dbReference>
<evidence type="ECO:0000256" key="2">
    <source>
        <dbReference type="ARBA" id="ARBA00022448"/>
    </source>
</evidence>
<dbReference type="InterPro" id="IPR038729">
    <property type="entry name" value="Rad50/SbcC_AAA"/>
</dbReference>
<keyword evidence="5" id="KW-0408">Iron</keyword>
<evidence type="ECO:0000259" key="8">
    <source>
        <dbReference type="SMART" id="SM00382"/>
    </source>
</evidence>